<evidence type="ECO:0000313" key="2">
    <source>
        <dbReference type="Proteomes" id="UP001239111"/>
    </source>
</evidence>
<reference evidence="1" key="1">
    <citation type="submission" date="2023-04" db="EMBL/GenBank/DDBJ databases">
        <title>A chromosome-level genome assembly of the parasitoid wasp Eretmocerus hayati.</title>
        <authorList>
            <person name="Zhong Y."/>
            <person name="Liu S."/>
            <person name="Liu Y."/>
        </authorList>
    </citation>
    <scope>NUCLEOTIDE SEQUENCE</scope>
    <source>
        <strain evidence="1">ZJU_SS_LIU_2023</strain>
    </source>
</reference>
<organism evidence="1 2">
    <name type="scientific">Eretmocerus hayati</name>
    <dbReference type="NCBI Taxonomy" id="131215"/>
    <lineage>
        <taxon>Eukaryota</taxon>
        <taxon>Metazoa</taxon>
        <taxon>Ecdysozoa</taxon>
        <taxon>Arthropoda</taxon>
        <taxon>Hexapoda</taxon>
        <taxon>Insecta</taxon>
        <taxon>Pterygota</taxon>
        <taxon>Neoptera</taxon>
        <taxon>Endopterygota</taxon>
        <taxon>Hymenoptera</taxon>
        <taxon>Apocrita</taxon>
        <taxon>Proctotrupomorpha</taxon>
        <taxon>Chalcidoidea</taxon>
        <taxon>Aphelinidae</taxon>
        <taxon>Aphelininae</taxon>
        <taxon>Eretmocerus</taxon>
    </lineage>
</organism>
<protein>
    <submittedName>
        <fullName evidence="1">Uncharacterized protein</fullName>
    </submittedName>
</protein>
<gene>
    <name evidence="1" type="ORF">QAD02_011246</name>
</gene>
<keyword evidence="2" id="KW-1185">Reference proteome</keyword>
<sequence length="129" mass="14489">MDRKQYTKEEVAKNNGSGEDKKTWIIISGTVYDVTDYLEQHPGGSDLINEHAGGDATAGFEDYSHSSDAKKTLKKYEIGFVDESKKDKSRRADNKSEEENSKNVENTQGQNVKQRRKFLRIILGPCASS</sequence>
<dbReference type="EMBL" id="CM056742">
    <property type="protein sequence ID" value="KAJ8675460.1"/>
    <property type="molecule type" value="Genomic_DNA"/>
</dbReference>
<comment type="caution">
    <text evidence="1">The sequence shown here is derived from an EMBL/GenBank/DDBJ whole genome shotgun (WGS) entry which is preliminary data.</text>
</comment>
<dbReference type="Proteomes" id="UP001239111">
    <property type="component" value="Chromosome 2"/>
</dbReference>
<name>A0ACC2NVY8_9HYME</name>
<proteinExistence type="predicted"/>
<accession>A0ACC2NVY8</accession>
<evidence type="ECO:0000313" key="1">
    <source>
        <dbReference type="EMBL" id="KAJ8675460.1"/>
    </source>
</evidence>